<accession>A0AAW1TWE9</accession>
<keyword evidence="5 8" id="KW-0472">Membrane</keyword>
<dbReference type="Gene3D" id="1.10.287.70">
    <property type="match status" value="1"/>
</dbReference>
<dbReference type="Gene3D" id="3.40.190.10">
    <property type="entry name" value="Periplasmic binding protein-like II"/>
    <property type="match status" value="1"/>
</dbReference>
<evidence type="ECO:0000256" key="7">
    <source>
        <dbReference type="ARBA" id="ARBA00023180"/>
    </source>
</evidence>
<feature type="transmembrane region" description="Helical" evidence="8">
    <location>
        <begin position="368"/>
        <end position="387"/>
    </location>
</feature>
<protein>
    <recommendedName>
        <fullName evidence="12">Ionotropic receptor</fullName>
    </recommendedName>
</protein>
<dbReference type="SUPFAM" id="SSF53850">
    <property type="entry name" value="Periplasmic binding protein-like II"/>
    <property type="match status" value="1"/>
</dbReference>
<feature type="chain" id="PRO_5043396619" description="Ionotropic receptor" evidence="9">
    <location>
        <begin position="16"/>
        <end position="588"/>
    </location>
</feature>
<comment type="subcellular location">
    <subcellularLocation>
        <location evidence="1">Cell membrane</location>
        <topology evidence="1">Multi-pass membrane protein</topology>
    </subcellularLocation>
</comment>
<feature type="transmembrane region" description="Helical" evidence="8">
    <location>
        <begin position="313"/>
        <end position="332"/>
    </location>
</feature>
<keyword evidence="9" id="KW-0732">Signal</keyword>
<feature type="transmembrane region" description="Helical" evidence="8">
    <location>
        <begin position="545"/>
        <end position="567"/>
    </location>
</feature>
<organism evidence="10 11">
    <name type="scientific">Henosepilachna vigintioctopunctata</name>
    <dbReference type="NCBI Taxonomy" id="420089"/>
    <lineage>
        <taxon>Eukaryota</taxon>
        <taxon>Metazoa</taxon>
        <taxon>Ecdysozoa</taxon>
        <taxon>Arthropoda</taxon>
        <taxon>Hexapoda</taxon>
        <taxon>Insecta</taxon>
        <taxon>Pterygota</taxon>
        <taxon>Neoptera</taxon>
        <taxon>Endopterygota</taxon>
        <taxon>Coleoptera</taxon>
        <taxon>Polyphaga</taxon>
        <taxon>Cucujiformia</taxon>
        <taxon>Coccinelloidea</taxon>
        <taxon>Coccinellidae</taxon>
        <taxon>Epilachninae</taxon>
        <taxon>Epilachnini</taxon>
        <taxon>Henosepilachna</taxon>
    </lineage>
</organism>
<evidence type="ECO:0000313" key="11">
    <source>
        <dbReference type="Proteomes" id="UP001431783"/>
    </source>
</evidence>
<sequence length="588" mass="68982">MLGLILVCFMFTTNAISIRTRDEQKTYQQIESFIIKSELWVKSTFSQTTLLTMDNSDAAYDVVKIILQTLHFPTVVFDEKYFSVDHKSIQATLAIVLIEVKENIDIIVRNLLNSTSYEVKTPVVLIICKKVKKYALEVEYLLPHICRFGLTRFILVYVTDKVHAKTYNPFTRKILNIQQNHDAETPNFLRNLRGHRLRVGLFEEWPLIKAETKLFSRRKWMGRDYELLKVVVKILNATYKIIEPPKNTRYEGAIKDLIRGKTDFCFVRQFQAGKYDNIEPTEYNEMASFDILVPKPRQLKANEAFFKTFRIEIWVGIAFCIILLLVVLKLLLDYYTHPSRWGQEEILLDLWGILMNVPIRNLRKYKRVLKMPIISWIWACLIFAVSFQCRLIDLMQSPYFDKGIRTLEDLEKSKLPIYSSFNYTDIMGNASLFRHHYRSLNHTELQDFVWGNETNVAFAMPFVVIRGHINPFMFPLNHTPSHVILKEPLFHSFAVYLFQKNSPYTHAVSKALMIQRQYGFSKKITRMSKEVDVHRVSRVKRLSIYHVQTAFILLAIGLILSFVVFIYEQGSLESIVRPKNVNSKRKKK</sequence>
<proteinExistence type="predicted"/>
<dbReference type="PANTHER" id="PTHR42643">
    <property type="entry name" value="IONOTROPIC RECEPTOR 20A-RELATED"/>
    <property type="match status" value="1"/>
</dbReference>
<keyword evidence="7" id="KW-0325">Glycoprotein</keyword>
<evidence type="ECO:0000256" key="8">
    <source>
        <dbReference type="SAM" id="Phobius"/>
    </source>
</evidence>
<evidence type="ECO:0000256" key="9">
    <source>
        <dbReference type="SAM" id="SignalP"/>
    </source>
</evidence>
<comment type="caution">
    <text evidence="10">The sequence shown here is derived from an EMBL/GenBank/DDBJ whole genome shotgun (WGS) entry which is preliminary data.</text>
</comment>
<gene>
    <name evidence="10" type="ORF">WA026_005443</name>
</gene>
<dbReference type="GO" id="GO:0005886">
    <property type="term" value="C:plasma membrane"/>
    <property type="evidence" value="ECO:0007669"/>
    <property type="project" value="UniProtKB-SubCell"/>
</dbReference>
<dbReference type="InterPro" id="IPR052192">
    <property type="entry name" value="Insect_Ionotropic_Sensory_Rcpt"/>
</dbReference>
<evidence type="ECO:0000256" key="1">
    <source>
        <dbReference type="ARBA" id="ARBA00004651"/>
    </source>
</evidence>
<evidence type="ECO:0000256" key="5">
    <source>
        <dbReference type="ARBA" id="ARBA00023136"/>
    </source>
</evidence>
<dbReference type="AlphaFoldDB" id="A0AAW1TWE9"/>
<dbReference type="PANTHER" id="PTHR42643:SF35">
    <property type="entry name" value="IONOTROPIC RECEPTOR 68A, ISOFORM A"/>
    <property type="match status" value="1"/>
</dbReference>
<dbReference type="EMBL" id="JARQZJ010000032">
    <property type="protein sequence ID" value="KAK9874613.1"/>
    <property type="molecule type" value="Genomic_DNA"/>
</dbReference>
<evidence type="ECO:0008006" key="12">
    <source>
        <dbReference type="Google" id="ProtNLM"/>
    </source>
</evidence>
<evidence type="ECO:0000313" key="10">
    <source>
        <dbReference type="EMBL" id="KAK9874613.1"/>
    </source>
</evidence>
<keyword evidence="3 8" id="KW-0812">Transmembrane</keyword>
<feature type="signal peptide" evidence="9">
    <location>
        <begin position="1"/>
        <end position="15"/>
    </location>
</feature>
<evidence type="ECO:0000256" key="3">
    <source>
        <dbReference type="ARBA" id="ARBA00022692"/>
    </source>
</evidence>
<keyword evidence="2" id="KW-1003">Cell membrane</keyword>
<reference evidence="10 11" key="1">
    <citation type="submission" date="2023-03" db="EMBL/GenBank/DDBJ databases">
        <title>Genome insight into feeding habits of ladybird beetles.</title>
        <authorList>
            <person name="Li H.-S."/>
            <person name="Huang Y.-H."/>
            <person name="Pang H."/>
        </authorList>
    </citation>
    <scope>NUCLEOTIDE SEQUENCE [LARGE SCALE GENOMIC DNA]</scope>
    <source>
        <strain evidence="10">SYSU_2023b</strain>
        <tissue evidence="10">Whole body</tissue>
    </source>
</reference>
<dbReference type="Proteomes" id="UP001431783">
    <property type="component" value="Unassembled WGS sequence"/>
</dbReference>
<keyword evidence="6" id="KW-0675">Receptor</keyword>
<evidence type="ECO:0000256" key="6">
    <source>
        <dbReference type="ARBA" id="ARBA00023170"/>
    </source>
</evidence>
<keyword evidence="11" id="KW-1185">Reference proteome</keyword>
<evidence type="ECO:0000256" key="4">
    <source>
        <dbReference type="ARBA" id="ARBA00022989"/>
    </source>
</evidence>
<keyword evidence="4 8" id="KW-1133">Transmembrane helix</keyword>
<evidence type="ECO:0000256" key="2">
    <source>
        <dbReference type="ARBA" id="ARBA00022475"/>
    </source>
</evidence>
<name>A0AAW1TWE9_9CUCU</name>